<dbReference type="GeneID" id="37267388"/>
<keyword evidence="8 9" id="KW-0472">Membrane</keyword>
<keyword evidence="6 9" id="KW-1133">Transmembrane helix</keyword>
<feature type="transmembrane region" description="Helical" evidence="9">
    <location>
        <begin position="24"/>
        <end position="43"/>
    </location>
</feature>
<evidence type="ECO:0000256" key="3">
    <source>
        <dbReference type="ARBA" id="ARBA00006792"/>
    </source>
</evidence>
<dbReference type="InterPro" id="IPR028036">
    <property type="entry name" value="DMAC1-like_dom"/>
</dbReference>
<dbReference type="RefSeq" id="XP_025598080.1">
    <property type="nucleotide sequence ID" value="XM_025739842.1"/>
</dbReference>
<evidence type="ECO:0000256" key="5">
    <source>
        <dbReference type="ARBA" id="ARBA00022792"/>
    </source>
</evidence>
<accession>A0A316Z8A3</accession>
<keyword evidence="4 9" id="KW-0812">Transmembrane</keyword>
<comment type="caution">
    <text evidence="9">Lacks conserved residue(s) required for the propagation of feature annotation.</text>
</comment>
<evidence type="ECO:0000256" key="2">
    <source>
        <dbReference type="ARBA" id="ARBA00004434"/>
    </source>
</evidence>
<feature type="non-terminal residue" evidence="11">
    <location>
        <position position="222"/>
    </location>
</feature>
<keyword evidence="12" id="KW-1185">Reference proteome</keyword>
<keyword evidence="7 9" id="KW-0496">Mitochondrion</keyword>
<feature type="transmembrane region" description="Helical" evidence="9">
    <location>
        <begin position="202"/>
        <end position="220"/>
    </location>
</feature>
<evidence type="ECO:0000256" key="4">
    <source>
        <dbReference type="ARBA" id="ARBA00022692"/>
    </source>
</evidence>
<dbReference type="OrthoDB" id="1916310at2759"/>
<dbReference type="EMBL" id="KZ819293">
    <property type="protein sequence ID" value="PWN97801.1"/>
    <property type="molecule type" value="Genomic_DNA"/>
</dbReference>
<evidence type="ECO:0000256" key="9">
    <source>
        <dbReference type="RuleBase" id="RU363011"/>
    </source>
</evidence>
<evidence type="ECO:0000256" key="7">
    <source>
        <dbReference type="ARBA" id="ARBA00023128"/>
    </source>
</evidence>
<comment type="subunit">
    <text evidence="9">Component of the mitochondrial contact site and cristae organizing system (MICOS) complex.</text>
</comment>
<evidence type="ECO:0000313" key="11">
    <source>
        <dbReference type="EMBL" id="PWN97801.1"/>
    </source>
</evidence>
<protein>
    <recommendedName>
        <fullName evidence="9">MICOS complex subunit MIC10</fullName>
    </recommendedName>
</protein>
<evidence type="ECO:0000256" key="8">
    <source>
        <dbReference type="ARBA" id="ARBA00023136"/>
    </source>
</evidence>
<name>A0A316Z8A3_9BASI</name>
<evidence type="ECO:0000313" key="12">
    <source>
        <dbReference type="Proteomes" id="UP000245946"/>
    </source>
</evidence>
<comment type="function">
    <text evidence="1 9">Component of the MICOS complex, a large protein complex of the mitochondrial inner membrane that plays crucial roles in the maintenance of crista junctions, inner membrane architecture, and formation of contact sites to the outer membrane.</text>
</comment>
<comment type="similarity">
    <text evidence="3 9">Belongs to the MICOS complex subunit Mic10 family.</text>
</comment>
<dbReference type="AlphaFoldDB" id="A0A316Z8A3"/>
<dbReference type="InterPro" id="IPR007512">
    <property type="entry name" value="Mic10"/>
</dbReference>
<feature type="non-terminal residue" evidence="11">
    <location>
        <position position="1"/>
    </location>
</feature>
<dbReference type="GO" id="GO:0061617">
    <property type="term" value="C:MICOS complex"/>
    <property type="evidence" value="ECO:0007669"/>
    <property type="project" value="UniProtKB-UniRule"/>
</dbReference>
<evidence type="ECO:0000256" key="1">
    <source>
        <dbReference type="ARBA" id="ARBA00002689"/>
    </source>
</evidence>
<evidence type="ECO:0000259" key="10">
    <source>
        <dbReference type="Pfam" id="PF15055"/>
    </source>
</evidence>
<gene>
    <name evidence="11" type="ORF">FA09DRAFT_283133</name>
</gene>
<keyword evidence="5 9" id="KW-0999">Mitochondrion inner membrane</keyword>
<feature type="domain" description="Distal membrane-arm assembly complex protein 1-like" evidence="10">
    <location>
        <begin position="164"/>
        <end position="208"/>
    </location>
</feature>
<dbReference type="Proteomes" id="UP000245946">
    <property type="component" value="Unassembled WGS sequence"/>
</dbReference>
<sequence length="222" mass="23130">SSSSPRIPSEDIISQKTDLCISNAIVKTGAGFGVGVVLSVLLFKRRAFPVWLGTGFGLGSGYTDCERSFAPVAVPGVRIVPSSSPEKGKAPATTLERLSQKAGEGFGALKEKAKDASSEGVSKAKELKEEVASKVRQFLPRPLLLESASPPPHASAAGTLPGADCLSCRLTGAATLSALGLYSLKEAHALGTFARTRTRSPLRAYSLVTFALACFGGAYVRM</sequence>
<comment type="subcellular location">
    <subcellularLocation>
        <location evidence="2 9">Mitochondrion inner membrane</location>
        <topology evidence="2 9">Single-pass membrane protein</topology>
    </subcellularLocation>
</comment>
<proteinExistence type="inferred from homology"/>
<organism evidence="11 12">
    <name type="scientific">Tilletiopsis washingtonensis</name>
    <dbReference type="NCBI Taxonomy" id="58919"/>
    <lineage>
        <taxon>Eukaryota</taxon>
        <taxon>Fungi</taxon>
        <taxon>Dikarya</taxon>
        <taxon>Basidiomycota</taxon>
        <taxon>Ustilaginomycotina</taxon>
        <taxon>Exobasidiomycetes</taxon>
        <taxon>Entylomatales</taxon>
        <taxon>Entylomatales incertae sedis</taxon>
        <taxon>Tilletiopsis</taxon>
    </lineage>
</organism>
<dbReference type="Pfam" id="PF04418">
    <property type="entry name" value="DUF543"/>
    <property type="match status" value="1"/>
</dbReference>
<reference evidence="11 12" key="1">
    <citation type="journal article" date="2018" name="Mol. Biol. Evol.">
        <title>Broad Genomic Sampling Reveals a Smut Pathogenic Ancestry of the Fungal Clade Ustilaginomycotina.</title>
        <authorList>
            <person name="Kijpornyongpan T."/>
            <person name="Mondo S.J."/>
            <person name="Barry K."/>
            <person name="Sandor L."/>
            <person name="Lee J."/>
            <person name="Lipzen A."/>
            <person name="Pangilinan J."/>
            <person name="LaButti K."/>
            <person name="Hainaut M."/>
            <person name="Henrissat B."/>
            <person name="Grigoriev I.V."/>
            <person name="Spatafora J.W."/>
            <person name="Aime M.C."/>
        </authorList>
    </citation>
    <scope>NUCLEOTIDE SEQUENCE [LARGE SCALE GENOMIC DNA]</scope>
    <source>
        <strain evidence="11 12">MCA 4186</strain>
    </source>
</reference>
<dbReference type="Pfam" id="PF15055">
    <property type="entry name" value="DMAC1_Dmo2"/>
    <property type="match status" value="1"/>
</dbReference>
<dbReference type="PANTHER" id="PTHR21304:SF0">
    <property type="entry name" value="MICOS COMPLEX SUBUNIT MIC10"/>
    <property type="match status" value="1"/>
</dbReference>
<dbReference type="PANTHER" id="PTHR21304">
    <property type="entry name" value="MICOS COMPLEX SUBUNIT MIC10"/>
    <property type="match status" value="1"/>
</dbReference>
<evidence type="ECO:0000256" key="6">
    <source>
        <dbReference type="ARBA" id="ARBA00022989"/>
    </source>
</evidence>
<dbReference type="STRING" id="58919.A0A316Z8A3"/>